<dbReference type="Pfam" id="PF05193">
    <property type="entry name" value="Peptidase_M16_C"/>
    <property type="match status" value="1"/>
</dbReference>
<sequence>MIKKSYERFNEEVYIIKLKNGMQVHILPKDDPYFTTYVELSIPYGALDLNFKVGDENIQSPYGTAHFLEHKIFAMPDGDAFVKFSTLGVEANAMTSYNQTSYLFSATENVMDALSHLMDMMDTPFFNHDNVEQEKNIIAEELKMYLDDPNTVMQNKLMENMYHVHPIRYDIGGTISSIMDVTPEILNQVYEHFYNPSNRLITIAGKVNLSDIKKFFKIYDAKYPDKHRKPKTLFPKEPNRLVVKHEVEDTDNCIDKLMIGIKLQPKTLSKSAQIKKEMAMSMMLNMLLGSSSKMYTLLLEEKLINQSFYIQASFERKAENIMIFAESKKVYKLKKRLIDFLINDAKNELSEKSFERYRKVYLGQFVYALNNLETKAYLYGKYFHLGSSLFEVVDILTELNYQDVLEALTFIEKKYVTTLIHKKA</sequence>
<keyword evidence="4" id="KW-1185">Reference proteome</keyword>
<gene>
    <name evidence="3" type="ORF">QJ521_00670</name>
</gene>
<dbReference type="NCBIfam" id="NF047421">
    <property type="entry name" value="YfmH_fam"/>
    <property type="match status" value="1"/>
</dbReference>
<dbReference type="Proteomes" id="UP001431532">
    <property type="component" value="Unassembled WGS sequence"/>
</dbReference>
<feature type="domain" description="Peptidase M16 N-terminal" evidence="1">
    <location>
        <begin position="62"/>
        <end position="171"/>
    </location>
</feature>
<protein>
    <submittedName>
        <fullName evidence="3">Pitrilysin family protein</fullName>
    </submittedName>
</protein>
<organism evidence="3 4">
    <name type="scientific">Peloplasma aerotolerans</name>
    <dbReference type="NCBI Taxonomy" id="3044389"/>
    <lineage>
        <taxon>Bacteria</taxon>
        <taxon>Bacillati</taxon>
        <taxon>Mycoplasmatota</taxon>
        <taxon>Mollicutes</taxon>
        <taxon>Acholeplasmatales</taxon>
        <taxon>Acholeplasmataceae</taxon>
        <taxon>Peloplasma</taxon>
    </lineage>
</organism>
<reference evidence="3" key="1">
    <citation type="submission" date="2023-05" db="EMBL/GenBank/DDBJ databases">
        <title>Mariniplasma microaerophilum sp. nov., a novel anaerobic mollicute isolated from terrestrial mud volcano, Taman Peninsula, Russia.</title>
        <authorList>
            <person name="Khomyakova M.A."/>
            <person name="Merkel A.Y."/>
            <person name="Slobodkin A.I."/>
        </authorList>
    </citation>
    <scope>NUCLEOTIDE SEQUENCE</scope>
    <source>
        <strain evidence="3">M4Ah</strain>
    </source>
</reference>
<dbReference type="PANTHER" id="PTHR11851:SF134">
    <property type="entry name" value="ZINC-DEPENDENT PROTEASE"/>
    <property type="match status" value="1"/>
</dbReference>
<evidence type="ECO:0000313" key="3">
    <source>
        <dbReference type="EMBL" id="MDI6452062.1"/>
    </source>
</evidence>
<evidence type="ECO:0000313" key="4">
    <source>
        <dbReference type="Proteomes" id="UP001431532"/>
    </source>
</evidence>
<dbReference type="InterPro" id="IPR011249">
    <property type="entry name" value="Metalloenz_LuxS/M16"/>
</dbReference>
<dbReference type="GO" id="GO:0046872">
    <property type="term" value="F:metal ion binding"/>
    <property type="evidence" value="ECO:0007669"/>
    <property type="project" value="InterPro"/>
</dbReference>
<evidence type="ECO:0000259" key="2">
    <source>
        <dbReference type="Pfam" id="PF05193"/>
    </source>
</evidence>
<feature type="domain" description="Peptidase M16 C-terminal" evidence="2">
    <location>
        <begin position="180"/>
        <end position="359"/>
    </location>
</feature>
<dbReference type="InterPro" id="IPR007863">
    <property type="entry name" value="Peptidase_M16_C"/>
</dbReference>
<dbReference type="InterPro" id="IPR011765">
    <property type="entry name" value="Pept_M16_N"/>
</dbReference>
<dbReference type="SUPFAM" id="SSF63411">
    <property type="entry name" value="LuxS/MPP-like metallohydrolase"/>
    <property type="match status" value="2"/>
</dbReference>
<dbReference type="RefSeq" id="WP_282838458.1">
    <property type="nucleotide sequence ID" value="NZ_JASCXW010000001.1"/>
</dbReference>
<dbReference type="PANTHER" id="PTHR11851">
    <property type="entry name" value="METALLOPROTEASE"/>
    <property type="match status" value="1"/>
</dbReference>
<proteinExistence type="predicted"/>
<dbReference type="Gene3D" id="3.30.830.10">
    <property type="entry name" value="Metalloenzyme, LuxS/M16 peptidase-like"/>
    <property type="match status" value="2"/>
</dbReference>
<dbReference type="EMBL" id="JASCXW010000001">
    <property type="protein sequence ID" value="MDI6452062.1"/>
    <property type="molecule type" value="Genomic_DNA"/>
</dbReference>
<dbReference type="Pfam" id="PF00675">
    <property type="entry name" value="Peptidase_M16"/>
    <property type="match status" value="1"/>
</dbReference>
<dbReference type="AlphaFoldDB" id="A0AAW6U2D4"/>
<name>A0AAW6U2D4_9MOLU</name>
<accession>A0AAW6U2D4</accession>
<dbReference type="InterPro" id="IPR050361">
    <property type="entry name" value="MPP/UQCRC_Complex"/>
</dbReference>
<comment type="caution">
    <text evidence="3">The sequence shown here is derived from an EMBL/GenBank/DDBJ whole genome shotgun (WGS) entry which is preliminary data.</text>
</comment>
<evidence type="ECO:0000259" key="1">
    <source>
        <dbReference type="Pfam" id="PF00675"/>
    </source>
</evidence>